<comment type="cofactor">
    <cofactor evidence="4">
        <name>Fe(2+)</name>
        <dbReference type="ChEBI" id="CHEBI:29033"/>
    </cofactor>
    <text evidence="4">Binds 1 Fe(2+) ion per subunit.</text>
</comment>
<keyword evidence="3 4" id="KW-0408">Iron</keyword>
<dbReference type="Pfam" id="PF03055">
    <property type="entry name" value="RPE65"/>
    <property type="match status" value="1"/>
</dbReference>
<sequence length="102" mass="11441">MICSHPVLKNSNHSTGKLTIAYLENNCYGSEPIFVCDGLSPETEWLIVVVYDGNNHSSQGRIYDSQQLEKEPLCCLQLPSVIPPSFHGTWQEKSEKVLVNSF</sequence>
<evidence type="ECO:0000313" key="6">
    <source>
        <dbReference type="Proteomes" id="UP000236321"/>
    </source>
</evidence>
<dbReference type="InterPro" id="IPR004294">
    <property type="entry name" value="Carotenoid_Oase"/>
</dbReference>
<name>A0A2H6BSU6_MICAE</name>
<dbReference type="EMBL" id="BEYQ01000007">
    <property type="protein sequence ID" value="GBD53238.1"/>
    <property type="molecule type" value="Genomic_DNA"/>
</dbReference>
<dbReference type="Proteomes" id="UP000236321">
    <property type="component" value="Unassembled WGS sequence"/>
</dbReference>
<feature type="binding site" evidence="4">
    <location>
        <position position="87"/>
    </location>
    <ligand>
        <name>Fe cation</name>
        <dbReference type="ChEBI" id="CHEBI:24875"/>
        <note>catalytic</note>
    </ligand>
</feature>
<organism evidence="5 6">
    <name type="scientific">Microcystis aeruginosa NIES-298</name>
    <dbReference type="NCBI Taxonomy" id="449468"/>
    <lineage>
        <taxon>Bacteria</taxon>
        <taxon>Bacillati</taxon>
        <taxon>Cyanobacteriota</taxon>
        <taxon>Cyanophyceae</taxon>
        <taxon>Oscillatoriophycideae</taxon>
        <taxon>Chroococcales</taxon>
        <taxon>Microcystaceae</taxon>
        <taxon>Microcystis</taxon>
    </lineage>
</organism>
<evidence type="ECO:0000256" key="4">
    <source>
        <dbReference type="PIRSR" id="PIRSR604294-1"/>
    </source>
</evidence>
<gene>
    <name evidence="5" type="ORF">BGM30_23310</name>
</gene>
<dbReference type="GO" id="GO:0016702">
    <property type="term" value="F:oxidoreductase activity, acting on single donors with incorporation of molecular oxygen, incorporation of two atoms of oxygen"/>
    <property type="evidence" value="ECO:0007669"/>
    <property type="project" value="InterPro"/>
</dbReference>
<accession>A0A2H6BSU6</accession>
<dbReference type="AlphaFoldDB" id="A0A2H6BSU6"/>
<evidence type="ECO:0000256" key="3">
    <source>
        <dbReference type="ARBA" id="ARBA00023004"/>
    </source>
</evidence>
<evidence type="ECO:0000313" key="5">
    <source>
        <dbReference type="EMBL" id="GBD53238.1"/>
    </source>
</evidence>
<protein>
    <submittedName>
        <fullName evidence="5">Uncharacterized protein</fullName>
    </submittedName>
</protein>
<proteinExistence type="inferred from homology"/>
<keyword evidence="2 4" id="KW-0479">Metal-binding</keyword>
<evidence type="ECO:0000256" key="2">
    <source>
        <dbReference type="ARBA" id="ARBA00022723"/>
    </source>
</evidence>
<evidence type="ECO:0000256" key="1">
    <source>
        <dbReference type="ARBA" id="ARBA00006787"/>
    </source>
</evidence>
<reference evidence="6" key="1">
    <citation type="submission" date="2017-12" db="EMBL/GenBank/DDBJ databases">
        <title>Improved Draft Genome Sequence of Microcystis aeruginosa NIES-298, a Microcystin-Producing Cyanobacterium from Lake Kasumigaura, Japan.</title>
        <authorList>
            <person name="Yamaguchi H."/>
            <person name="Suzuki S."/>
            <person name="Kawachi M."/>
        </authorList>
    </citation>
    <scope>NUCLEOTIDE SEQUENCE [LARGE SCALE GENOMIC DNA]</scope>
    <source>
        <strain evidence="6">NIES-298</strain>
    </source>
</reference>
<comment type="caution">
    <text evidence="5">The sequence shown here is derived from an EMBL/GenBank/DDBJ whole genome shotgun (WGS) entry which is preliminary data.</text>
</comment>
<comment type="similarity">
    <text evidence="1">Belongs to the carotenoid oxygenase family.</text>
</comment>
<dbReference type="GO" id="GO:0046872">
    <property type="term" value="F:metal ion binding"/>
    <property type="evidence" value="ECO:0007669"/>
    <property type="project" value="UniProtKB-KW"/>
</dbReference>